<dbReference type="SUPFAM" id="SSF82199">
    <property type="entry name" value="SET domain"/>
    <property type="match status" value="1"/>
</dbReference>
<evidence type="ECO:0000256" key="1">
    <source>
        <dbReference type="SAM" id="MobiDB-lite"/>
    </source>
</evidence>
<feature type="region of interest" description="Disordered" evidence="1">
    <location>
        <begin position="1"/>
        <end position="22"/>
    </location>
</feature>
<feature type="domain" description="SET" evidence="2">
    <location>
        <begin position="46"/>
        <end position="216"/>
    </location>
</feature>
<sequence>MSLLTDRSRAPPKPMHCSKEQHLARKRRQKALETAASAPAPFNVNNWLVIKPSPLGGLGVFARKNLKPGMICLEEPAIVAYTSPKDKIATEETVAEVEEYLNGSKNESKLFWMLTDSGADSEKEETTAGTLTTNGITYKDGYSGVWATISRINHGCPVAPLPPKGDAAAEADKKEEVTYVGRPNCALDPKGDQDVTFRLVALKHIKPGEELLSHIKPGEELLRNYLAGEGYI</sequence>
<dbReference type="AlphaFoldDB" id="A0A9K3D3E7"/>
<dbReference type="Pfam" id="PF00856">
    <property type="entry name" value="SET"/>
    <property type="match status" value="1"/>
</dbReference>
<dbReference type="InterPro" id="IPR046341">
    <property type="entry name" value="SET_dom_sf"/>
</dbReference>
<accession>A0A9K3D3E7</accession>
<evidence type="ECO:0000313" key="3">
    <source>
        <dbReference type="EMBL" id="GIQ88443.1"/>
    </source>
</evidence>
<evidence type="ECO:0000313" key="4">
    <source>
        <dbReference type="Proteomes" id="UP000265618"/>
    </source>
</evidence>
<dbReference type="Gene3D" id="2.170.270.10">
    <property type="entry name" value="SET domain"/>
    <property type="match status" value="1"/>
</dbReference>
<keyword evidence="4" id="KW-1185">Reference proteome</keyword>
<evidence type="ECO:0000259" key="2">
    <source>
        <dbReference type="PROSITE" id="PS50280"/>
    </source>
</evidence>
<gene>
    <name evidence="3" type="ORF">KIPB_010691</name>
</gene>
<reference evidence="3 4" key="1">
    <citation type="journal article" date="2018" name="PLoS ONE">
        <title>The draft genome of Kipferlia bialata reveals reductive genome evolution in fornicate parasites.</title>
        <authorList>
            <person name="Tanifuji G."/>
            <person name="Takabayashi S."/>
            <person name="Kume K."/>
            <person name="Takagi M."/>
            <person name="Nakayama T."/>
            <person name="Kamikawa R."/>
            <person name="Inagaki Y."/>
            <person name="Hashimoto T."/>
        </authorList>
    </citation>
    <scope>NUCLEOTIDE SEQUENCE [LARGE SCALE GENOMIC DNA]</scope>
    <source>
        <strain evidence="3">NY0173</strain>
    </source>
</reference>
<proteinExistence type="predicted"/>
<comment type="caution">
    <text evidence="3">The sequence shown here is derived from an EMBL/GenBank/DDBJ whole genome shotgun (WGS) entry which is preliminary data.</text>
</comment>
<dbReference type="Proteomes" id="UP000265618">
    <property type="component" value="Unassembled WGS sequence"/>
</dbReference>
<dbReference type="PROSITE" id="PS50280">
    <property type="entry name" value="SET"/>
    <property type="match status" value="1"/>
</dbReference>
<dbReference type="EMBL" id="BDIP01004072">
    <property type="protein sequence ID" value="GIQ88443.1"/>
    <property type="molecule type" value="Genomic_DNA"/>
</dbReference>
<name>A0A9K3D3E7_9EUKA</name>
<organism evidence="3 4">
    <name type="scientific">Kipferlia bialata</name>
    <dbReference type="NCBI Taxonomy" id="797122"/>
    <lineage>
        <taxon>Eukaryota</taxon>
        <taxon>Metamonada</taxon>
        <taxon>Carpediemonas-like organisms</taxon>
        <taxon>Kipferlia</taxon>
    </lineage>
</organism>
<dbReference type="InterPro" id="IPR001214">
    <property type="entry name" value="SET_dom"/>
</dbReference>
<protein>
    <recommendedName>
        <fullName evidence="2">SET domain-containing protein</fullName>
    </recommendedName>
</protein>